<dbReference type="SMART" id="SM00450">
    <property type="entry name" value="RHOD"/>
    <property type="match status" value="1"/>
</dbReference>
<dbReference type="RefSeq" id="WP_344794967.1">
    <property type="nucleotide sequence ID" value="NZ_BAABBN010000004.1"/>
</dbReference>
<dbReference type="Gene3D" id="3.30.70.100">
    <property type="match status" value="1"/>
</dbReference>
<keyword evidence="1" id="KW-0560">Oxidoreductase</keyword>
<comment type="catalytic activity">
    <reaction evidence="1">
        <text>uridine(34) in tRNA + AH2 + O2 = 5-hydroxyuridine(34) in tRNA + A + H2O</text>
        <dbReference type="Rhea" id="RHEA:64224"/>
        <dbReference type="Rhea" id="RHEA-COMP:11727"/>
        <dbReference type="Rhea" id="RHEA-COMP:13381"/>
        <dbReference type="ChEBI" id="CHEBI:13193"/>
        <dbReference type="ChEBI" id="CHEBI:15377"/>
        <dbReference type="ChEBI" id="CHEBI:15379"/>
        <dbReference type="ChEBI" id="CHEBI:17499"/>
        <dbReference type="ChEBI" id="CHEBI:65315"/>
        <dbReference type="ChEBI" id="CHEBI:136877"/>
    </reaction>
</comment>
<dbReference type="InterPro" id="IPR001763">
    <property type="entry name" value="Rhodanese-like_dom"/>
</dbReference>
<feature type="compositionally biased region" description="Basic and acidic residues" evidence="2">
    <location>
        <begin position="303"/>
        <end position="328"/>
    </location>
</feature>
<sequence length="336" mass="38835">MTDQAVNNEQGEFVVAAMYHFVTLEDYQDIRDPLKAFCDEHEIKGTLLLAQEGINGTVAGRREAIDALLAYLKKDDRFEKLEHKESFDQVQPFYRMKVKLKKEIVTMGIDGVDPNKEVGTYIKPKDWNKIISDPDVILLDTRNDYEVEVGTFEYAVDPKTKIFREFPEYVRENVDKTKHKKVAMFCTGGIRCEKASSFMKNEGFEEVYHLEGGILKYLEEVPKEESLWKGECFVFDNRVTVDHNLNKGSYELCHACRMPITDEDRASEQFEEGISCPRCFDSLDETTRQRARDRQKQMALAKTRGEEHIGMSLEERKAAKLARKEAQRARSQQADS</sequence>
<protein>
    <recommendedName>
        <fullName evidence="1">tRNA uridine(34) hydroxylase</fullName>
        <ecNumber evidence="1">1.14.-.-</ecNumber>
    </recommendedName>
    <alternativeName>
        <fullName evidence="1">tRNA hydroxylation protein O</fullName>
    </alternativeName>
</protein>
<dbReference type="PANTHER" id="PTHR43268">
    <property type="entry name" value="THIOSULFATE SULFURTRANSFERASE/RHODANESE-LIKE DOMAIN-CONTAINING PROTEIN 2"/>
    <property type="match status" value="1"/>
</dbReference>
<dbReference type="EMBL" id="BAABBN010000004">
    <property type="protein sequence ID" value="GAA3912521.1"/>
    <property type="molecule type" value="Genomic_DNA"/>
</dbReference>
<dbReference type="Gene3D" id="3.40.250.10">
    <property type="entry name" value="Rhodanese-like domain"/>
    <property type="match status" value="1"/>
</dbReference>
<dbReference type="PANTHER" id="PTHR43268:SF3">
    <property type="entry name" value="RHODANESE-LIKE DOMAIN-CONTAINING PROTEIN 7-RELATED"/>
    <property type="match status" value="1"/>
</dbReference>
<comment type="function">
    <text evidence="1">Catalyzes oxygen-dependent 5-hydroxyuridine (ho5U) modification at position 34 in tRNAs.</text>
</comment>
<keyword evidence="5" id="KW-1185">Reference proteome</keyword>
<organism evidence="4 5">
    <name type="scientific">Litoribacillus peritrichatus</name>
    <dbReference type="NCBI Taxonomy" id="718191"/>
    <lineage>
        <taxon>Bacteria</taxon>
        <taxon>Pseudomonadati</taxon>
        <taxon>Pseudomonadota</taxon>
        <taxon>Gammaproteobacteria</taxon>
        <taxon>Oceanospirillales</taxon>
        <taxon>Oceanospirillaceae</taxon>
        <taxon>Litoribacillus</taxon>
    </lineage>
</organism>
<keyword evidence="1" id="KW-0819">tRNA processing</keyword>
<feature type="region of interest" description="Disordered" evidence="2">
    <location>
        <begin position="292"/>
        <end position="336"/>
    </location>
</feature>
<dbReference type="HAMAP" id="MF_00469">
    <property type="entry name" value="TrhO"/>
    <property type="match status" value="1"/>
</dbReference>
<evidence type="ECO:0000256" key="2">
    <source>
        <dbReference type="SAM" id="MobiDB-lite"/>
    </source>
</evidence>
<dbReference type="Pfam" id="PF00581">
    <property type="entry name" value="Rhodanese"/>
    <property type="match status" value="1"/>
</dbReference>
<dbReference type="Pfam" id="PF17773">
    <property type="entry name" value="UPF0176_N"/>
    <property type="match status" value="1"/>
</dbReference>
<dbReference type="CDD" id="cd01518">
    <property type="entry name" value="RHOD_YceA"/>
    <property type="match status" value="1"/>
</dbReference>
<dbReference type="NCBIfam" id="NF001135">
    <property type="entry name" value="PRK00142.1-3"/>
    <property type="match status" value="1"/>
</dbReference>
<name>A0ABP7M2D6_9GAMM</name>
<evidence type="ECO:0000259" key="3">
    <source>
        <dbReference type="PROSITE" id="PS50206"/>
    </source>
</evidence>
<dbReference type="PROSITE" id="PS50206">
    <property type="entry name" value="RHODANESE_3"/>
    <property type="match status" value="1"/>
</dbReference>
<feature type="domain" description="Rhodanese" evidence="3">
    <location>
        <begin position="132"/>
        <end position="226"/>
    </location>
</feature>
<dbReference type="InterPro" id="IPR036873">
    <property type="entry name" value="Rhodanese-like_dom_sf"/>
</dbReference>
<comment type="caution">
    <text evidence="4">The sequence shown here is derived from an EMBL/GenBank/DDBJ whole genome shotgun (WGS) entry which is preliminary data.</text>
</comment>
<proteinExistence type="inferred from homology"/>
<dbReference type="InterPro" id="IPR040503">
    <property type="entry name" value="TRHO_N"/>
</dbReference>
<reference evidence="5" key="1">
    <citation type="journal article" date="2019" name="Int. J. Syst. Evol. Microbiol.">
        <title>The Global Catalogue of Microorganisms (GCM) 10K type strain sequencing project: providing services to taxonomists for standard genome sequencing and annotation.</title>
        <authorList>
            <consortium name="The Broad Institute Genomics Platform"/>
            <consortium name="The Broad Institute Genome Sequencing Center for Infectious Disease"/>
            <person name="Wu L."/>
            <person name="Ma J."/>
        </authorList>
    </citation>
    <scope>NUCLEOTIDE SEQUENCE [LARGE SCALE GENOMIC DNA]</scope>
    <source>
        <strain evidence="5">JCM 17551</strain>
    </source>
</reference>
<accession>A0ABP7M2D6</accession>
<evidence type="ECO:0000313" key="5">
    <source>
        <dbReference type="Proteomes" id="UP001501565"/>
    </source>
</evidence>
<evidence type="ECO:0000313" key="4">
    <source>
        <dbReference type="EMBL" id="GAA3912521.1"/>
    </source>
</evidence>
<evidence type="ECO:0000256" key="1">
    <source>
        <dbReference type="HAMAP-Rule" id="MF_00469"/>
    </source>
</evidence>
<dbReference type="Proteomes" id="UP001501565">
    <property type="component" value="Unassembled WGS sequence"/>
</dbReference>
<dbReference type="InterPro" id="IPR020936">
    <property type="entry name" value="TrhO"/>
</dbReference>
<comment type="similarity">
    <text evidence="1">Belongs to the TrhO family.</text>
</comment>
<dbReference type="EC" id="1.14.-.-" evidence="1"/>
<gene>
    <name evidence="1" type="primary">trhO</name>
    <name evidence="4" type="ORF">GCM10022277_04080</name>
</gene>
<dbReference type="SUPFAM" id="SSF52821">
    <property type="entry name" value="Rhodanese/Cell cycle control phosphatase"/>
    <property type="match status" value="1"/>
</dbReference>
<dbReference type="NCBIfam" id="NF001136">
    <property type="entry name" value="PRK00142.1-4"/>
    <property type="match status" value="1"/>
</dbReference>